<dbReference type="Proteomes" id="UP000005837">
    <property type="component" value="Unassembled WGS sequence"/>
</dbReference>
<dbReference type="AlphaFoldDB" id="C0DYY4"/>
<proteinExistence type="predicted"/>
<sequence length="55" mass="6003">MKKYRFTVVLGGRYAASGSLWVRGCAVFSGSLFLGRCYANRLPETKLSGKLVSCP</sequence>
<evidence type="ECO:0000313" key="1">
    <source>
        <dbReference type="EMBL" id="EEG22688.1"/>
    </source>
</evidence>
<protein>
    <submittedName>
        <fullName evidence="1">Uncharacterized protein</fullName>
    </submittedName>
</protein>
<name>C0DYY4_EIKCO</name>
<dbReference type="EMBL" id="ACEA01000060">
    <property type="protein sequence ID" value="EEG22688.1"/>
    <property type="molecule type" value="Genomic_DNA"/>
</dbReference>
<reference evidence="1 2" key="1">
    <citation type="submission" date="2009-01" db="EMBL/GenBank/DDBJ databases">
        <authorList>
            <person name="Fulton L."/>
            <person name="Clifton S."/>
            <person name="Chinwalla A.T."/>
            <person name="Mitreva M."/>
            <person name="Sodergren E."/>
            <person name="Weinstock G."/>
            <person name="Clifton S."/>
            <person name="Dooling D.J."/>
            <person name="Fulton B."/>
            <person name="Minx P."/>
            <person name="Pepin K.H."/>
            <person name="Johnson M."/>
            <person name="Bhonagiri V."/>
            <person name="Nash W.E."/>
            <person name="Mardis E.R."/>
            <person name="Wilson R.K."/>
        </authorList>
    </citation>
    <scope>NUCLEOTIDE SEQUENCE [LARGE SCALE GENOMIC DNA]</scope>
    <source>
        <strain evidence="1 2">ATCC 23834</strain>
    </source>
</reference>
<dbReference type="HOGENOM" id="CLU_3024951_0_0_4"/>
<gene>
    <name evidence="1" type="ORF">EIKCOROL_02600</name>
</gene>
<comment type="caution">
    <text evidence="1">The sequence shown here is derived from an EMBL/GenBank/DDBJ whole genome shotgun (WGS) entry which is preliminary data.</text>
</comment>
<accession>C0DYY4</accession>
<evidence type="ECO:0000313" key="2">
    <source>
        <dbReference type="Proteomes" id="UP000005837"/>
    </source>
</evidence>
<organism evidence="1 2">
    <name type="scientific">Eikenella corrodens ATCC 23834</name>
    <dbReference type="NCBI Taxonomy" id="546274"/>
    <lineage>
        <taxon>Bacteria</taxon>
        <taxon>Pseudomonadati</taxon>
        <taxon>Pseudomonadota</taxon>
        <taxon>Betaproteobacteria</taxon>
        <taxon>Neisseriales</taxon>
        <taxon>Neisseriaceae</taxon>
        <taxon>Eikenella</taxon>
    </lineage>
</organism>